<gene>
    <name evidence="9" type="ORF">ACFFLM_14990</name>
</gene>
<feature type="transmembrane region" description="Helical" evidence="6">
    <location>
        <begin position="271"/>
        <end position="290"/>
    </location>
</feature>
<dbReference type="Gene3D" id="3.40.50.300">
    <property type="entry name" value="P-loop containing nucleotide triphosphate hydrolases"/>
    <property type="match status" value="1"/>
</dbReference>
<evidence type="ECO:0000256" key="2">
    <source>
        <dbReference type="ARBA" id="ARBA00022475"/>
    </source>
</evidence>
<keyword evidence="2" id="KW-1003">Cell membrane</keyword>
<dbReference type="Proteomes" id="UP001589733">
    <property type="component" value="Unassembled WGS sequence"/>
</dbReference>
<evidence type="ECO:0000256" key="6">
    <source>
        <dbReference type="SAM" id="Phobius"/>
    </source>
</evidence>
<dbReference type="InterPro" id="IPR050445">
    <property type="entry name" value="Bact_polysacc_biosynth/exp"/>
</dbReference>
<feature type="domain" description="Polysaccharide chain length determinant N-terminal" evidence="7">
    <location>
        <begin position="24"/>
        <end position="111"/>
    </location>
</feature>
<keyword evidence="10" id="KW-1185">Reference proteome</keyword>
<keyword evidence="3 6" id="KW-0812">Transmembrane</keyword>
<feature type="transmembrane region" description="Helical" evidence="6">
    <location>
        <begin position="36"/>
        <end position="54"/>
    </location>
</feature>
<comment type="caution">
    <text evidence="9">The sequence shown here is derived from an EMBL/GenBank/DDBJ whole genome shotgun (WGS) entry which is preliminary data.</text>
</comment>
<accession>A0ABV6B213</accession>
<name>A0ABV6B213_9DEIO</name>
<protein>
    <submittedName>
        <fullName evidence="9">AAA family ATPase</fullName>
    </submittedName>
</protein>
<reference evidence="9 10" key="1">
    <citation type="submission" date="2024-09" db="EMBL/GenBank/DDBJ databases">
        <authorList>
            <person name="Sun Q."/>
            <person name="Mori K."/>
        </authorList>
    </citation>
    <scope>NUCLEOTIDE SEQUENCE [LARGE SCALE GENOMIC DNA]</scope>
    <source>
        <strain evidence="9 10">JCM 13503</strain>
    </source>
</reference>
<dbReference type="InterPro" id="IPR003856">
    <property type="entry name" value="LPS_length_determ_N"/>
</dbReference>
<organism evidence="9 10">
    <name type="scientific">Deinococcus oregonensis</name>
    <dbReference type="NCBI Taxonomy" id="1805970"/>
    <lineage>
        <taxon>Bacteria</taxon>
        <taxon>Thermotogati</taxon>
        <taxon>Deinococcota</taxon>
        <taxon>Deinococci</taxon>
        <taxon>Deinococcales</taxon>
        <taxon>Deinococcaceae</taxon>
        <taxon>Deinococcus</taxon>
    </lineage>
</organism>
<dbReference type="PANTHER" id="PTHR32309">
    <property type="entry name" value="TYROSINE-PROTEIN KINASE"/>
    <property type="match status" value="1"/>
</dbReference>
<dbReference type="InterPro" id="IPR027417">
    <property type="entry name" value="P-loop_NTPase"/>
</dbReference>
<evidence type="ECO:0000256" key="5">
    <source>
        <dbReference type="ARBA" id="ARBA00023136"/>
    </source>
</evidence>
<dbReference type="Pfam" id="PF02706">
    <property type="entry name" value="Wzz"/>
    <property type="match status" value="1"/>
</dbReference>
<dbReference type="RefSeq" id="WP_380011787.1">
    <property type="nucleotide sequence ID" value="NZ_JBHLYR010000045.1"/>
</dbReference>
<feature type="domain" description="AAA" evidence="8">
    <location>
        <begin position="372"/>
        <end position="517"/>
    </location>
</feature>
<evidence type="ECO:0000259" key="8">
    <source>
        <dbReference type="Pfam" id="PF13614"/>
    </source>
</evidence>
<dbReference type="PANTHER" id="PTHR32309:SF31">
    <property type="entry name" value="CAPSULAR EXOPOLYSACCHARIDE FAMILY"/>
    <property type="match status" value="1"/>
</dbReference>
<dbReference type="SUPFAM" id="SSF52540">
    <property type="entry name" value="P-loop containing nucleoside triphosphate hydrolases"/>
    <property type="match status" value="1"/>
</dbReference>
<keyword evidence="4 6" id="KW-1133">Transmembrane helix</keyword>
<evidence type="ECO:0000259" key="7">
    <source>
        <dbReference type="Pfam" id="PF02706"/>
    </source>
</evidence>
<evidence type="ECO:0000256" key="1">
    <source>
        <dbReference type="ARBA" id="ARBA00004651"/>
    </source>
</evidence>
<evidence type="ECO:0000313" key="9">
    <source>
        <dbReference type="EMBL" id="MFB9993277.1"/>
    </source>
</evidence>
<comment type="subcellular location">
    <subcellularLocation>
        <location evidence="1">Cell membrane</location>
        <topology evidence="1">Multi-pass membrane protein</topology>
    </subcellularLocation>
</comment>
<keyword evidence="5 6" id="KW-0472">Membrane</keyword>
<dbReference type="InterPro" id="IPR025669">
    <property type="entry name" value="AAA_dom"/>
</dbReference>
<proteinExistence type="predicted"/>
<evidence type="ECO:0000313" key="10">
    <source>
        <dbReference type="Proteomes" id="UP001589733"/>
    </source>
</evidence>
<dbReference type="Pfam" id="PF13614">
    <property type="entry name" value="AAA_31"/>
    <property type="match status" value="1"/>
</dbReference>
<dbReference type="EMBL" id="JBHLYR010000045">
    <property type="protein sequence ID" value="MFB9993277.1"/>
    <property type="molecule type" value="Genomic_DNA"/>
</dbReference>
<evidence type="ECO:0000256" key="4">
    <source>
        <dbReference type="ARBA" id="ARBA00022989"/>
    </source>
</evidence>
<evidence type="ECO:0000256" key="3">
    <source>
        <dbReference type="ARBA" id="ARBA00022692"/>
    </source>
</evidence>
<sequence length="555" mass="57157">MSDLTPVSDQTFVPHTAPVNADNDFRRMGTVLRRSAGIIAASAALAAGTAYLLAARQTPVYQASASLITVRNDGGSSLLNGSVFAAPSLPRGALQEALQSSDVRGRVLDELQTFGKSLPDATLSGLTAQVRNDIGSVLSVQAQGSGQQDGVFDVKASANNPKTAQVLADAGAAALLGWDAGRAQQRLAQLRDSFEGQFEALDTQLQAAPTTAANPRRAALERQTLTAARAQVLQNLAQVTALEQSTAGSLAPLASAELPRQAASPRPARSAVLAALLTSLLMGGAALLWAGRRRTVYSEQDVMGWGVPVLGRLPSVPGVSNGSGLLAALHSGGWQTGVNFLRVNVLSQLGGGAAGAGRPRRVVVASAGPAEGRSSVTVALALSLAQSGERVLVVDADTQHAAQTGLWQSLQKQGSQRPANPVTEAGRPVAVTERVDLLPASATRRPDGSLDQSQLSHLLNSLNSPYDTILFDTQPLLTSPDAVALAAAADGLVLIVVPGSTSLDDVSATFNAARTVRARVLGVLLNARPRLNAAAVAPAPATLAREPLGVERITQ</sequence>